<dbReference type="GO" id="GO:1901137">
    <property type="term" value="P:carbohydrate derivative biosynthetic process"/>
    <property type="evidence" value="ECO:0007669"/>
    <property type="project" value="UniProtKB-ARBA"/>
</dbReference>
<keyword evidence="3" id="KW-0328">Glycosyltransferase</keyword>
<keyword evidence="5" id="KW-0175">Coiled coil</keyword>
<feature type="coiled-coil region" evidence="5">
    <location>
        <begin position="400"/>
        <end position="435"/>
    </location>
</feature>
<dbReference type="EC" id="2.4.1.-" evidence="4"/>
<comment type="caution">
    <text evidence="7">The sequence shown here is derived from an EMBL/GenBank/DDBJ whole genome shotgun (WGS) entry which is preliminary data.</text>
</comment>
<evidence type="ECO:0000256" key="3">
    <source>
        <dbReference type="RuleBase" id="RU003718"/>
    </source>
</evidence>
<dbReference type="AlphaFoldDB" id="A0A7J7CI04"/>
<organism evidence="7 8">
    <name type="scientific">Tripterygium wilfordii</name>
    <name type="common">Thunder God vine</name>
    <dbReference type="NCBI Taxonomy" id="458696"/>
    <lineage>
        <taxon>Eukaryota</taxon>
        <taxon>Viridiplantae</taxon>
        <taxon>Streptophyta</taxon>
        <taxon>Embryophyta</taxon>
        <taxon>Tracheophyta</taxon>
        <taxon>Spermatophyta</taxon>
        <taxon>Magnoliopsida</taxon>
        <taxon>eudicotyledons</taxon>
        <taxon>Gunneridae</taxon>
        <taxon>Pentapetalae</taxon>
        <taxon>rosids</taxon>
        <taxon>fabids</taxon>
        <taxon>Celastrales</taxon>
        <taxon>Celastraceae</taxon>
        <taxon>Tripterygium</taxon>
    </lineage>
</organism>
<proteinExistence type="inferred from homology"/>
<dbReference type="OrthoDB" id="5835829at2759"/>
<keyword evidence="2 3" id="KW-0808">Transferase</keyword>
<dbReference type="Pfam" id="PF00201">
    <property type="entry name" value="UDPGT"/>
    <property type="match status" value="1"/>
</dbReference>
<evidence type="ECO:0000256" key="5">
    <source>
        <dbReference type="SAM" id="Coils"/>
    </source>
</evidence>
<dbReference type="InterPro" id="IPR058980">
    <property type="entry name" value="Glyco_transf_N"/>
</dbReference>
<evidence type="ECO:0000256" key="4">
    <source>
        <dbReference type="RuleBase" id="RU362057"/>
    </source>
</evidence>
<dbReference type="Proteomes" id="UP000593562">
    <property type="component" value="Unassembled WGS sequence"/>
</dbReference>
<reference evidence="7 8" key="1">
    <citation type="journal article" date="2020" name="Nat. Commun.">
        <title>Genome of Tripterygium wilfordii and identification of cytochrome P450 involved in triptolide biosynthesis.</title>
        <authorList>
            <person name="Tu L."/>
            <person name="Su P."/>
            <person name="Zhang Z."/>
            <person name="Gao L."/>
            <person name="Wang J."/>
            <person name="Hu T."/>
            <person name="Zhou J."/>
            <person name="Zhang Y."/>
            <person name="Zhao Y."/>
            <person name="Liu Y."/>
            <person name="Song Y."/>
            <person name="Tong Y."/>
            <person name="Lu Y."/>
            <person name="Yang J."/>
            <person name="Xu C."/>
            <person name="Jia M."/>
            <person name="Peters R.J."/>
            <person name="Huang L."/>
            <person name="Gao W."/>
        </authorList>
    </citation>
    <scope>NUCLEOTIDE SEQUENCE [LARGE SCALE GENOMIC DNA]</scope>
    <source>
        <strain evidence="8">cv. XIE 37</strain>
        <tissue evidence="7">Leaf</tissue>
    </source>
</reference>
<name>A0A7J7CI04_TRIWF</name>
<evidence type="ECO:0000256" key="2">
    <source>
        <dbReference type="ARBA" id="ARBA00022679"/>
    </source>
</evidence>
<dbReference type="PROSITE" id="PS00375">
    <property type="entry name" value="UDPGT"/>
    <property type="match status" value="1"/>
</dbReference>
<protein>
    <recommendedName>
        <fullName evidence="4">Glycosyltransferase</fullName>
        <ecNumber evidence="4">2.4.1.-</ecNumber>
    </recommendedName>
</protein>
<accession>A0A7J7CI04</accession>
<dbReference type="InterPro" id="IPR002213">
    <property type="entry name" value="UDP_glucos_trans"/>
</dbReference>
<dbReference type="EMBL" id="JAAARO010000016">
    <property type="protein sequence ID" value="KAF5733695.1"/>
    <property type="molecule type" value="Genomic_DNA"/>
</dbReference>
<dbReference type="InParanoid" id="A0A7J7CI04"/>
<dbReference type="InterPro" id="IPR035595">
    <property type="entry name" value="UDP_glycos_trans_CS"/>
</dbReference>
<dbReference type="Pfam" id="PF26168">
    <property type="entry name" value="Glyco_transf_N"/>
    <property type="match status" value="1"/>
</dbReference>
<evidence type="ECO:0000259" key="6">
    <source>
        <dbReference type="Pfam" id="PF26168"/>
    </source>
</evidence>
<comment type="similarity">
    <text evidence="1 3">Belongs to the UDP-glycosyltransferase family.</text>
</comment>
<sequence>MEARRRTISVLMLPWLAHGHISPYLELAKKLTKRNFHIYFCSTPIILNSIKPKISQKYSLSIELVELHLPSLEGLPPQYHSTKGLPPHLMTTLKEALDMSSPNFTKILENLKPDLLLYDFIMPWAPETAQRMNIPAVNFLETSTVMIAFSVHRVRNPSEEFPFPGIFLHDYEKLLFDKALEDGQVKDKFFKCLEKSCNIVLFKTFHELEGKYLDYLSEIFKKKMVPVGPLVQDPIEEMEDGSKEISKWLDRKEQSSTVFVSFGSEYFLTKEEREEVAYGLEISKVNFIWVIRFHEEEKTNLEESLPLKFIDRIGEKGLVVEGWAPQARILRHCSVGGFVSHCGWSSVMESMKFGVPIIGMPMQLDQPLNARLVEDVGVGVEVKRNKSGRFEREEIAKVIREVMVEKNRDVKRKAKEMSENLINRGETEIDEMVNELVNLCGF</sequence>
<gene>
    <name evidence="7" type="ORF">HS088_TW16G00135</name>
</gene>
<dbReference type="FunFam" id="3.40.50.2000:FF:000060">
    <property type="entry name" value="Glycosyltransferase"/>
    <property type="match status" value="1"/>
</dbReference>
<keyword evidence="8" id="KW-1185">Reference proteome</keyword>
<evidence type="ECO:0000313" key="7">
    <source>
        <dbReference type="EMBL" id="KAF5733695.1"/>
    </source>
</evidence>
<evidence type="ECO:0000313" key="8">
    <source>
        <dbReference type="Proteomes" id="UP000593562"/>
    </source>
</evidence>
<dbReference type="PANTHER" id="PTHR48044">
    <property type="entry name" value="GLYCOSYLTRANSFERASE"/>
    <property type="match status" value="1"/>
</dbReference>
<dbReference type="GO" id="GO:0008194">
    <property type="term" value="F:UDP-glycosyltransferase activity"/>
    <property type="evidence" value="ECO:0007669"/>
    <property type="project" value="InterPro"/>
</dbReference>
<feature type="domain" description="Glycosyltransferase N-terminal" evidence="6">
    <location>
        <begin position="7"/>
        <end position="231"/>
    </location>
</feature>
<evidence type="ECO:0000256" key="1">
    <source>
        <dbReference type="ARBA" id="ARBA00009995"/>
    </source>
</evidence>
<dbReference type="CDD" id="cd03784">
    <property type="entry name" value="GT1_Gtf-like"/>
    <property type="match status" value="1"/>
</dbReference>
<dbReference type="PANTHER" id="PTHR48044:SF29">
    <property type="entry name" value="GLYCOSYLTRANSFERASE"/>
    <property type="match status" value="1"/>
</dbReference>
<dbReference type="Gene3D" id="3.40.50.2000">
    <property type="entry name" value="Glycogen Phosphorylase B"/>
    <property type="match status" value="2"/>
</dbReference>
<dbReference type="SUPFAM" id="SSF53756">
    <property type="entry name" value="UDP-Glycosyltransferase/glycogen phosphorylase"/>
    <property type="match status" value="1"/>
</dbReference>